<keyword evidence="2" id="KW-0732">Signal</keyword>
<evidence type="ECO:0000256" key="2">
    <source>
        <dbReference type="SAM" id="SignalP"/>
    </source>
</evidence>
<feature type="compositionally biased region" description="Low complexity" evidence="1">
    <location>
        <begin position="136"/>
        <end position="150"/>
    </location>
</feature>
<evidence type="ECO:0000313" key="3">
    <source>
        <dbReference type="EMBL" id="KAK6981163.1"/>
    </source>
</evidence>
<dbReference type="Proteomes" id="UP001362999">
    <property type="component" value="Unassembled WGS sequence"/>
</dbReference>
<comment type="caution">
    <text evidence="3">The sequence shown here is derived from an EMBL/GenBank/DDBJ whole genome shotgun (WGS) entry which is preliminary data.</text>
</comment>
<evidence type="ECO:0000313" key="4">
    <source>
        <dbReference type="Proteomes" id="UP001362999"/>
    </source>
</evidence>
<protein>
    <submittedName>
        <fullName evidence="3">Uncharacterized protein</fullName>
    </submittedName>
</protein>
<feature type="region of interest" description="Disordered" evidence="1">
    <location>
        <begin position="136"/>
        <end position="158"/>
    </location>
</feature>
<evidence type="ECO:0000256" key="1">
    <source>
        <dbReference type="SAM" id="MobiDB-lite"/>
    </source>
</evidence>
<accession>A0AAV9ZFH2</accession>
<sequence>MRVSFAIVFTLLWTLEVLAAPVIVLAPRNLDRRVVKTKPAIHAPIKPAVKPVVKPVTKPIVKPVTPPVAKPVQPVNPPVSKPSVQPITQPVTKPVAEPPVAKPVASPVASAVPNPPTVPGVIPAATSSSPSVVSAATPVGSTSTDSTPVSCPVPPKKPVKQVASRNAEALLVPRRLADVVDAGVANVCKDKVKNIPEFEAITLRKNGGPVLCGAKQQFYDYTDGDATSHLTDTGFNVANPGKLSFVKPPDTTCEHILELNFVKTIMEQPGGVCDQIVAQFGNNPDIFDLNAPGCKTHTQAELDKRKIAIDKRTADIKAAIKPIFSAVNDKALNLVYTQTSLLEAEKTLVMKQAAGQTGISLEINNMASPNTPNRVKAVNDYLTRTLAGKEGPNTLQVARNIDAAIARSFTPTGKTMEQSWQDILDFAAKLP</sequence>
<dbReference type="EMBL" id="JAWWNJ010000153">
    <property type="protein sequence ID" value="KAK6981163.1"/>
    <property type="molecule type" value="Genomic_DNA"/>
</dbReference>
<reference evidence="3 4" key="1">
    <citation type="journal article" date="2024" name="J Genomics">
        <title>Draft genome sequencing and assembly of Favolaschia claudopus CIRM-BRFM 2984 isolated from oak limbs.</title>
        <authorList>
            <person name="Navarro D."/>
            <person name="Drula E."/>
            <person name="Chaduli D."/>
            <person name="Cazenave R."/>
            <person name="Ahrendt S."/>
            <person name="Wang J."/>
            <person name="Lipzen A."/>
            <person name="Daum C."/>
            <person name="Barry K."/>
            <person name="Grigoriev I.V."/>
            <person name="Favel A."/>
            <person name="Rosso M.N."/>
            <person name="Martin F."/>
        </authorList>
    </citation>
    <scope>NUCLEOTIDE SEQUENCE [LARGE SCALE GENOMIC DNA]</scope>
    <source>
        <strain evidence="3 4">CIRM-BRFM 2984</strain>
    </source>
</reference>
<organism evidence="3 4">
    <name type="scientific">Favolaschia claudopus</name>
    <dbReference type="NCBI Taxonomy" id="2862362"/>
    <lineage>
        <taxon>Eukaryota</taxon>
        <taxon>Fungi</taxon>
        <taxon>Dikarya</taxon>
        <taxon>Basidiomycota</taxon>
        <taxon>Agaricomycotina</taxon>
        <taxon>Agaricomycetes</taxon>
        <taxon>Agaricomycetidae</taxon>
        <taxon>Agaricales</taxon>
        <taxon>Marasmiineae</taxon>
        <taxon>Mycenaceae</taxon>
        <taxon>Favolaschia</taxon>
    </lineage>
</organism>
<feature type="chain" id="PRO_5043350913" evidence="2">
    <location>
        <begin position="20"/>
        <end position="431"/>
    </location>
</feature>
<name>A0AAV9ZFH2_9AGAR</name>
<proteinExistence type="predicted"/>
<feature type="signal peptide" evidence="2">
    <location>
        <begin position="1"/>
        <end position="19"/>
    </location>
</feature>
<keyword evidence="4" id="KW-1185">Reference proteome</keyword>
<dbReference type="AlphaFoldDB" id="A0AAV9ZFH2"/>
<gene>
    <name evidence="3" type="ORF">R3P38DRAFT_3234650</name>
</gene>